<feature type="compositionally biased region" description="Low complexity" evidence="5">
    <location>
        <begin position="29"/>
        <end position="52"/>
    </location>
</feature>
<reference evidence="7" key="1">
    <citation type="journal article" date="2015" name="J. Med. Entomol.">
        <title>A Deep Insight Into the Sialotranscriptome of the Chagas Disease Vector, Panstrongylus megistus (Hemiptera: Heteroptera).</title>
        <authorList>
            <person name="Ribeiro J.M."/>
            <person name="Schwarz A."/>
            <person name="Francischetti I.M."/>
        </authorList>
    </citation>
    <scope>NUCLEOTIDE SEQUENCE</scope>
    <source>
        <tissue evidence="7">Salivary glands</tissue>
    </source>
</reference>
<evidence type="ECO:0000256" key="3">
    <source>
        <dbReference type="ARBA" id="ARBA00023054"/>
    </source>
</evidence>
<feature type="coiled-coil region" evidence="4">
    <location>
        <begin position="760"/>
        <end position="862"/>
    </location>
</feature>
<protein>
    <submittedName>
        <fullName evidence="7">Putative myosin class ii heavy chain</fullName>
    </submittedName>
</protein>
<feature type="coiled-coil region" evidence="4">
    <location>
        <begin position="350"/>
        <end position="546"/>
    </location>
</feature>
<keyword evidence="2" id="KW-0333">Golgi apparatus</keyword>
<feature type="coiled-coil region" evidence="4">
    <location>
        <begin position="675"/>
        <end position="734"/>
    </location>
</feature>
<dbReference type="GO" id="GO:0005794">
    <property type="term" value="C:Golgi apparatus"/>
    <property type="evidence" value="ECO:0007669"/>
    <property type="project" value="UniProtKB-SubCell"/>
</dbReference>
<accession>A0A069DXL0</accession>
<feature type="non-terminal residue" evidence="7">
    <location>
        <position position="1"/>
    </location>
</feature>
<dbReference type="GO" id="GO:0007030">
    <property type="term" value="P:Golgi organization"/>
    <property type="evidence" value="ECO:0007669"/>
    <property type="project" value="TreeGrafter"/>
</dbReference>
<feature type="coiled-coil region" evidence="4">
    <location>
        <begin position="909"/>
        <end position="943"/>
    </location>
</feature>
<dbReference type="InterPro" id="IPR000237">
    <property type="entry name" value="GRIP_dom"/>
</dbReference>
<feature type="domain" description="GRIP" evidence="6">
    <location>
        <begin position="1216"/>
        <end position="1265"/>
    </location>
</feature>
<feature type="coiled-coil region" evidence="4">
    <location>
        <begin position="1151"/>
        <end position="1216"/>
    </location>
</feature>
<evidence type="ECO:0000259" key="6">
    <source>
        <dbReference type="PROSITE" id="PS50913"/>
    </source>
</evidence>
<feature type="region of interest" description="Disordered" evidence="5">
    <location>
        <begin position="26"/>
        <end position="55"/>
    </location>
</feature>
<keyword evidence="3 4" id="KW-0175">Coiled coil</keyword>
<dbReference type="PANTHER" id="PTHR18921">
    <property type="entry name" value="MYOSIN HEAVY CHAIN - RELATED"/>
    <property type="match status" value="1"/>
</dbReference>
<evidence type="ECO:0000313" key="7">
    <source>
        <dbReference type="EMBL" id="JAC88778.1"/>
    </source>
</evidence>
<proteinExistence type="evidence at transcript level"/>
<feature type="coiled-coil region" evidence="4">
    <location>
        <begin position="579"/>
        <end position="606"/>
    </location>
</feature>
<dbReference type="Pfam" id="PF01465">
    <property type="entry name" value="GRIP"/>
    <property type="match status" value="1"/>
</dbReference>
<evidence type="ECO:0000256" key="1">
    <source>
        <dbReference type="ARBA" id="ARBA00004555"/>
    </source>
</evidence>
<dbReference type="PROSITE" id="PS50913">
    <property type="entry name" value="GRIP"/>
    <property type="match status" value="1"/>
</dbReference>
<dbReference type="GO" id="GO:0031267">
    <property type="term" value="F:small GTPase binding"/>
    <property type="evidence" value="ECO:0007669"/>
    <property type="project" value="TreeGrafter"/>
</dbReference>
<evidence type="ECO:0000256" key="2">
    <source>
        <dbReference type="ARBA" id="ARBA00023034"/>
    </source>
</evidence>
<organism evidence="7">
    <name type="scientific">Panstrongylus megistus</name>
    <dbReference type="NCBI Taxonomy" id="65343"/>
    <lineage>
        <taxon>Eukaryota</taxon>
        <taxon>Metazoa</taxon>
        <taxon>Ecdysozoa</taxon>
        <taxon>Arthropoda</taxon>
        <taxon>Hexapoda</taxon>
        <taxon>Insecta</taxon>
        <taxon>Pterygota</taxon>
        <taxon>Neoptera</taxon>
        <taxon>Paraneoptera</taxon>
        <taxon>Hemiptera</taxon>
        <taxon>Heteroptera</taxon>
        <taxon>Panheteroptera</taxon>
        <taxon>Cimicomorpha</taxon>
        <taxon>Reduviidae</taxon>
        <taxon>Triatominae</taxon>
        <taxon>Panstrongylus</taxon>
    </lineage>
</organism>
<dbReference type="EMBL" id="GBGD01000111">
    <property type="protein sequence ID" value="JAC88778.1"/>
    <property type="molecule type" value="mRNA"/>
</dbReference>
<evidence type="ECO:0000256" key="5">
    <source>
        <dbReference type="SAM" id="MobiDB-lite"/>
    </source>
</evidence>
<evidence type="ECO:0000256" key="4">
    <source>
        <dbReference type="SAM" id="Coils"/>
    </source>
</evidence>
<feature type="coiled-coil region" evidence="4">
    <location>
        <begin position="244"/>
        <end position="310"/>
    </location>
</feature>
<feature type="coiled-coil region" evidence="4">
    <location>
        <begin position="100"/>
        <end position="209"/>
    </location>
</feature>
<dbReference type="PANTHER" id="PTHR18921:SF2">
    <property type="entry name" value="THYROID RECEPTOR-INTERACTING PROTEIN 11"/>
    <property type="match status" value="1"/>
</dbReference>
<sequence>SNVNKEASDWNDAFLSAENVIDPATVPLSSWSNEESQQQSSNIEEKSISSNQDNTTDTEVASLLPRGLANFFTHHVTSNSTGVEKCERGAQTEGELQIQIRALTEANRRLVQQNANLTSDVASLSRVVEDLESQVAVSQDENANLSTGLEELDIQHQQAIEQVLVVKDETQKQYEVLQTRYSELESNFEKELKQRMEEKQREKKDSETMYDIELNDVGTECEQETEGIDSFDFMKELEERDNELELVLCENARLREVVKEMKEELERQADSLPAIPENNIEEVEALELRVSVLENEISILREVRTNLETEVASSRTIIEDLTRRLQISDAMIRNQDNSQCDEEKVAAAVREQCEQELQTVRNHCEKVEASLRSLELQSGDALAKLRREVEDKDRRREELERELDKLQNEVSEERRQHTLNVDVENASYKKKISQLQCQLQDMDTQLDKLQKEIEVKDKKMCAIIFESNSLKEEFDFYKNEMEVNFKTLSEDYENLQQVVKSTKTEVCEGFTQSDESELASSSPRMIASLENEIKHQQEMHTKTESELRLIIKEQELEIQSRKVSGNKMKQEIEDKTVLCQDLQMQITQLQLQIDNLEFRNNQIQADFKFEKEVLLEDLDSLKTISNEFDVSKDIFKQKELEFKNQLQLKDEELTKLKSKTKEHEVTLEEKFAQIKISLEEEVIKKDKEIEKTKEMEKENKKEAENLIIELQYKLEKLEKELDEMHNKMERSTEENISQQQFTNELQKKYDSLVKITDTSTTEAENKIISLLEEVNELKSILEKSEAQVKQAEDNANYSAEMCESIKEEFLKKLEHERLAHQKEIEMINQEKLSLEENITKQSQDYQEQIKRIQTEISELSKNHQMKLAEIWNNQNEIEKLNGVLVAEKTKYEKMLLEKQQEIATEKLAAVNMEEKLTQMEDMLKDKNKETSVLSQEVVSLKNQLEYASQLLSVVDRQEAEGQPSADANLSGSQNQLCPNGCKETQEELNRLTAALLKEQTENKLLKNQVEDLTEKVTKASNQLSRLQSHLLTVEENYISELQAAQSKLTEMQTKLVQADDRARNSSTAYTSANIRANQQVESLNQQLRLLTEHKEKIEAELSRAEDAIQRQNASITNLQAVLHQFQRDKQKDIDFETERLRQSLSAQCKKNDELLNEIKHLQDHLNETKKGLAAANRLSEQLDQKTEIITTYKKQVDELLSKLKTEEEKVKAAYSNVEGKIDRNLMKNLMVGYICSPSNSKLQVLKVLAQVLDLNKEERQKIALESSPAVHQQSLSEAFIRFLESESQPKQQVFLPLNQPSTSAPPSRKTSQSGSLLLTDTIPNLPHFAIGRNTGSILKDVLKDRNT</sequence>
<comment type="subcellular location">
    <subcellularLocation>
        <location evidence="1">Golgi apparatus</location>
    </subcellularLocation>
</comment>
<dbReference type="Gene3D" id="1.20.5.4090">
    <property type="match status" value="1"/>
</dbReference>
<feature type="coiled-coil region" evidence="4">
    <location>
        <begin position="981"/>
        <end position="1121"/>
    </location>
</feature>
<name>A0A069DXL0_9HEMI</name>
<dbReference type="GO" id="GO:0006888">
    <property type="term" value="P:endoplasmic reticulum to Golgi vesicle-mediated transport"/>
    <property type="evidence" value="ECO:0007669"/>
    <property type="project" value="TreeGrafter"/>
</dbReference>